<dbReference type="AlphaFoldDB" id="A0A0U5G8X6"/>
<gene>
    <name evidence="1" type="ORF">ASPCAL11899</name>
</gene>
<keyword evidence="2" id="KW-1185">Reference proteome</keyword>
<proteinExistence type="predicted"/>
<organism evidence="1 2">
    <name type="scientific">Aspergillus calidoustus</name>
    <dbReference type="NCBI Taxonomy" id="454130"/>
    <lineage>
        <taxon>Eukaryota</taxon>
        <taxon>Fungi</taxon>
        <taxon>Dikarya</taxon>
        <taxon>Ascomycota</taxon>
        <taxon>Pezizomycotina</taxon>
        <taxon>Eurotiomycetes</taxon>
        <taxon>Eurotiomycetidae</taxon>
        <taxon>Eurotiales</taxon>
        <taxon>Aspergillaceae</taxon>
        <taxon>Aspergillus</taxon>
        <taxon>Aspergillus subgen. Nidulantes</taxon>
    </lineage>
</organism>
<name>A0A0U5G8X6_ASPCI</name>
<dbReference type="OrthoDB" id="10384388at2759"/>
<dbReference type="EMBL" id="CDMC01000012">
    <property type="protein sequence ID" value="CEL08754.1"/>
    <property type="molecule type" value="Genomic_DNA"/>
</dbReference>
<accession>A0A0U5G8X6</accession>
<evidence type="ECO:0000313" key="2">
    <source>
        <dbReference type="Proteomes" id="UP000054771"/>
    </source>
</evidence>
<sequence length="154" mass="16669">MSQSPSPLSIPTVTPYTIPTEWAPALGSHRTGYASTMPDGLKQTNGIVRELLHFNAFVTVMPESDQDAERSIAPEVDDLRTQAELASPGQDELGKRTYGFWQCPDGFIKWGMGIVSDVAEDVVLALVEAGREVQVETFTGRDPACGTKPALGFQ</sequence>
<dbReference type="Proteomes" id="UP000054771">
    <property type="component" value="Unassembled WGS sequence"/>
</dbReference>
<evidence type="ECO:0000313" key="1">
    <source>
        <dbReference type="EMBL" id="CEL08754.1"/>
    </source>
</evidence>
<protein>
    <submittedName>
        <fullName evidence="1">Uncharacterized protein</fullName>
    </submittedName>
</protein>
<reference evidence="2" key="1">
    <citation type="journal article" date="2016" name="Genome Announc.">
        <title>Draft genome sequences of fungus Aspergillus calidoustus.</title>
        <authorList>
            <person name="Horn F."/>
            <person name="Linde J."/>
            <person name="Mattern D.J."/>
            <person name="Walther G."/>
            <person name="Guthke R."/>
            <person name="Scherlach K."/>
            <person name="Martin K."/>
            <person name="Brakhage A.A."/>
            <person name="Petzke L."/>
            <person name="Valiante V."/>
        </authorList>
    </citation>
    <scope>NUCLEOTIDE SEQUENCE [LARGE SCALE GENOMIC DNA]</scope>
    <source>
        <strain evidence="2">SF006504</strain>
    </source>
</reference>